<name>A0A0U0WDD3_MYCBE</name>
<proteinExistence type="predicted"/>
<dbReference type="SUPFAM" id="SSF46689">
    <property type="entry name" value="Homeodomain-like"/>
    <property type="match status" value="1"/>
</dbReference>
<evidence type="ECO:0000256" key="1">
    <source>
        <dbReference type="ARBA" id="ARBA00023015"/>
    </source>
</evidence>
<evidence type="ECO:0000256" key="2">
    <source>
        <dbReference type="ARBA" id="ARBA00023125"/>
    </source>
</evidence>
<accession>A0A0U0WDD3</accession>
<evidence type="ECO:0000256" key="4">
    <source>
        <dbReference type="PROSITE-ProRule" id="PRU00335"/>
    </source>
</evidence>
<organism evidence="6 7">
    <name type="scientific">Mycobacterium bohemicum DSM 44277</name>
    <dbReference type="NCBI Taxonomy" id="1236609"/>
    <lineage>
        <taxon>Bacteria</taxon>
        <taxon>Bacillati</taxon>
        <taxon>Actinomycetota</taxon>
        <taxon>Actinomycetes</taxon>
        <taxon>Mycobacteriales</taxon>
        <taxon>Mycobacteriaceae</taxon>
        <taxon>Mycobacterium</taxon>
    </lineage>
</organism>
<sequence>MNGDADSGTSRHDRILDAALEVFSVHGTSNATLQMVAAAAGVSVGLVQHHFGSKDGLIEAVDAYAQRIIAAQLTTPLPEAGPDYLPEMGRRVTFLLSEHASAVDYLTRQVLNGSPAGAAVFDALVTMGIARWRRLVEIGATPADLDVFWAAVNPLILTLGTIAVRRHLDRHLPEPFDAPAEMQRWERSVTMLLRGQLRP</sequence>
<dbReference type="PROSITE" id="PS50977">
    <property type="entry name" value="HTH_TETR_2"/>
    <property type="match status" value="1"/>
</dbReference>
<dbReference type="GO" id="GO:0000976">
    <property type="term" value="F:transcription cis-regulatory region binding"/>
    <property type="evidence" value="ECO:0007669"/>
    <property type="project" value="TreeGrafter"/>
</dbReference>
<evidence type="ECO:0000313" key="7">
    <source>
        <dbReference type="Proteomes" id="UP000198875"/>
    </source>
</evidence>
<evidence type="ECO:0000259" key="5">
    <source>
        <dbReference type="PROSITE" id="PS50977"/>
    </source>
</evidence>
<dbReference type="InterPro" id="IPR050109">
    <property type="entry name" value="HTH-type_TetR-like_transc_reg"/>
</dbReference>
<dbReference type="Pfam" id="PF00440">
    <property type="entry name" value="TetR_N"/>
    <property type="match status" value="1"/>
</dbReference>
<dbReference type="InterPro" id="IPR001647">
    <property type="entry name" value="HTH_TetR"/>
</dbReference>
<dbReference type="Gene3D" id="1.10.357.10">
    <property type="entry name" value="Tetracycline Repressor, domain 2"/>
    <property type="match status" value="1"/>
</dbReference>
<keyword evidence="1" id="KW-0805">Transcription regulation</keyword>
<dbReference type="PANTHER" id="PTHR30055">
    <property type="entry name" value="HTH-TYPE TRANSCRIPTIONAL REGULATOR RUTR"/>
    <property type="match status" value="1"/>
</dbReference>
<evidence type="ECO:0000313" key="6">
    <source>
        <dbReference type="EMBL" id="CPR12325.1"/>
    </source>
</evidence>
<dbReference type="Proteomes" id="UP000198875">
    <property type="component" value="Unassembled WGS sequence"/>
</dbReference>
<reference evidence="6 7" key="1">
    <citation type="submission" date="2015-03" db="EMBL/GenBank/DDBJ databases">
        <authorList>
            <person name="Murphy D."/>
        </authorList>
    </citation>
    <scope>NUCLEOTIDE SEQUENCE [LARGE SCALE GENOMIC DNA]</scope>
    <source>
        <strain evidence="6 7">DSM 44277</strain>
    </source>
</reference>
<dbReference type="AlphaFoldDB" id="A0A0U0WDD3"/>
<gene>
    <name evidence="6" type="ORF">BN971_03619</name>
</gene>
<feature type="domain" description="HTH tetR-type" evidence="5">
    <location>
        <begin position="9"/>
        <end position="69"/>
    </location>
</feature>
<dbReference type="PANTHER" id="PTHR30055:SF234">
    <property type="entry name" value="HTH-TYPE TRANSCRIPTIONAL REGULATOR BETI"/>
    <property type="match status" value="1"/>
</dbReference>
<protein>
    <submittedName>
        <fullName evidence="6">TetR family transcriptional regulator</fullName>
    </submittedName>
</protein>
<dbReference type="GO" id="GO:0003700">
    <property type="term" value="F:DNA-binding transcription factor activity"/>
    <property type="evidence" value="ECO:0007669"/>
    <property type="project" value="TreeGrafter"/>
</dbReference>
<evidence type="ECO:0000256" key="3">
    <source>
        <dbReference type="ARBA" id="ARBA00023163"/>
    </source>
</evidence>
<dbReference type="InterPro" id="IPR009057">
    <property type="entry name" value="Homeodomain-like_sf"/>
</dbReference>
<dbReference type="EMBL" id="CSTD01000004">
    <property type="protein sequence ID" value="CPR12325.1"/>
    <property type="molecule type" value="Genomic_DNA"/>
</dbReference>
<dbReference type="OrthoDB" id="3403733at2"/>
<dbReference type="RefSeq" id="WP_085181178.1">
    <property type="nucleotide sequence ID" value="NZ_CSTD01000004.1"/>
</dbReference>
<keyword evidence="2 4" id="KW-0238">DNA-binding</keyword>
<feature type="DNA-binding region" description="H-T-H motif" evidence="4">
    <location>
        <begin position="32"/>
        <end position="51"/>
    </location>
</feature>
<dbReference type="PRINTS" id="PR00455">
    <property type="entry name" value="HTHTETR"/>
</dbReference>
<keyword evidence="3" id="KW-0804">Transcription</keyword>